<dbReference type="Gene3D" id="3.90.79.10">
    <property type="entry name" value="Nucleoside Triphosphate Pyrophosphohydrolase"/>
    <property type="match status" value="1"/>
</dbReference>
<dbReference type="InterPro" id="IPR045121">
    <property type="entry name" value="CoAse"/>
</dbReference>
<dbReference type="eggNOG" id="KOG3069">
    <property type="taxonomic scope" value="Eukaryota"/>
</dbReference>
<dbReference type="Pfam" id="PF00293">
    <property type="entry name" value="NUDIX"/>
    <property type="match status" value="1"/>
</dbReference>
<dbReference type="PANTHER" id="PTHR12992:SF44">
    <property type="entry name" value="NUDIX HYDROLASE DOMAIN-CONTAINING PROTEIN"/>
    <property type="match status" value="1"/>
</dbReference>
<dbReference type="AlphaFoldDB" id="G1XMF3"/>
<dbReference type="Proteomes" id="UP000008784">
    <property type="component" value="Unassembled WGS sequence"/>
</dbReference>
<protein>
    <recommendedName>
        <fullName evidence="1">Nudix hydrolase domain-containing protein</fullName>
    </recommendedName>
</protein>
<sequence>MDDLDIYLKVTIPMIFSSGYEGRNYHSGTEAANRKLCRRHQRFLQDLTVRQVQDVIGPEKRASVAVVIRLRPSSVPSPPYSGDDSETRCTLLHCRSSRKEPYRKCHAGDIQDVFEQQWVEGSTAEILFIKRSSRAGDRWAGHVALPGGRRDKSDEGDEVTAVRECMEEVGLDLTSEDCLLCGALPQRVVITNWGQKPLMVLCPYVFLWTKEEVPEFKLEAAEVAAAFWIPIHFLLDDKHKTEHPVDVSDRMASSAFQPLRPFFKILLGPMYFSAVQLKPSEVSHSAASTTARGDAISTDKGQAMGDLMLWGITYAILADMLDFLPPFNFVESFQYPSFGGWDFRSLVWMLSRGYRRGRKEDLMEYKFSDVIGMRTVSGVRRPHDARGARISIIDHLIKGYYGFVRQAAYATITFRIAAFGAIVQYLIGTN</sequence>
<dbReference type="OMA" id="ELWTYPT"/>
<evidence type="ECO:0000259" key="1">
    <source>
        <dbReference type="PROSITE" id="PS51462"/>
    </source>
</evidence>
<dbReference type="GeneID" id="22896873"/>
<dbReference type="OrthoDB" id="77989at2759"/>
<keyword evidence="3" id="KW-1185">Reference proteome</keyword>
<dbReference type="GO" id="GO:0010945">
    <property type="term" value="F:coenzyme A diphosphatase activity"/>
    <property type="evidence" value="ECO:0007669"/>
    <property type="project" value="InterPro"/>
</dbReference>
<dbReference type="PROSITE" id="PS51462">
    <property type="entry name" value="NUDIX"/>
    <property type="match status" value="1"/>
</dbReference>
<reference evidence="2 3" key="1">
    <citation type="journal article" date="2011" name="PLoS Pathog.">
        <title>Genomic and proteomic analyses of the fungus Arthrobotrys oligospora provide insights into nematode-trap formation.</title>
        <authorList>
            <person name="Yang J."/>
            <person name="Wang L."/>
            <person name="Ji X."/>
            <person name="Feng Y."/>
            <person name="Li X."/>
            <person name="Zou C."/>
            <person name="Xu J."/>
            <person name="Ren Y."/>
            <person name="Mi Q."/>
            <person name="Wu J."/>
            <person name="Liu S."/>
            <person name="Liu Y."/>
            <person name="Huang X."/>
            <person name="Wang H."/>
            <person name="Niu X."/>
            <person name="Li J."/>
            <person name="Liang L."/>
            <person name="Luo Y."/>
            <person name="Ji K."/>
            <person name="Zhou W."/>
            <person name="Yu Z."/>
            <person name="Li G."/>
            <person name="Liu Y."/>
            <person name="Li L."/>
            <person name="Qiao M."/>
            <person name="Feng L."/>
            <person name="Zhang K.-Q."/>
        </authorList>
    </citation>
    <scope>NUCLEOTIDE SEQUENCE [LARGE SCALE GENOMIC DNA]</scope>
    <source>
        <strain evidence="3">ATCC 24927 / CBS 115.81 / DSM 1491</strain>
    </source>
</reference>
<evidence type="ECO:0000313" key="2">
    <source>
        <dbReference type="EMBL" id="EGX45672.1"/>
    </source>
</evidence>
<feature type="domain" description="Nudix hydrolase" evidence="1">
    <location>
        <begin position="101"/>
        <end position="253"/>
    </location>
</feature>
<organism evidence="2 3">
    <name type="scientific">Arthrobotrys oligospora (strain ATCC 24927 / CBS 115.81 / DSM 1491)</name>
    <name type="common">Nematode-trapping fungus</name>
    <name type="synonym">Didymozoophaga oligospora</name>
    <dbReference type="NCBI Taxonomy" id="756982"/>
    <lineage>
        <taxon>Eukaryota</taxon>
        <taxon>Fungi</taxon>
        <taxon>Dikarya</taxon>
        <taxon>Ascomycota</taxon>
        <taxon>Pezizomycotina</taxon>
        <taxon>Orbiliomycetes</taxon>
        <taxon>Orbiliales</taxon>
        <taxon>Orbiliaceae</taxon>
        <taxon>Orbilia</taxon>
        <taxon>Orbilia oligospora</taxon>
    </lineage>
</organism>
<dbReference type="PANTHER" id="PTHR12992">
    <property type="entry name" value="NUDIX HYDROLASE"/>
    <property type="match status" value="1"/>
</dbReference>
<name>G1XMF3_ARTOA</name>
<proteinExistence type="predicted"/>
<evidence type="ECO:0000313" key="3">
    <source>
        <dbReference type="Proteomes" id="UP000008784"/>
    </source>
</evidence>
<gene>
    <name evidence="2" type="ORF">AOL_s00169g6</name>
</gene>
<dbReference type="HOGENOM" id="CLU_034301_0_0_1"/>
<accession>G1XMF3</accession>
<comment type="caution">
    <text evidence="2">The sequence shown here is derived from an EMBL/GenBank/DDBJ whole genome shotgun (WGS) entry which is preliminary data.</text>
</comment>
<dbReference type="EMBL" id="ADOT01000258">
    <property type="protein sequence ID" value="EGX45672.1"/>
    <property type="molecule type" value="Genomic_DNA"/>
</dbReference>
<dbReference type="SUPFAM" id="SSF55811">
    <property type="entry name" value="Nudix"/>
    <property type="match status" value="1"/>
</dbReference>
<dbReference type="InParanoid" id="G1XMF3"/>
<dbReference type="InterPro" id="IPR000086">
    <property type="entry name" value="NUDIX_hydrolase_dom"/>
</dbReference>
<dbReference type="RefSeq" id="XP_011125665.1">
    <property type="nucleotide sequence ID" value="XM_011127363.1"/>
</dbReference>
<dbReference type="STRING" id="756982.G1XMF3"/>
<dbReference type="InterPro" id="IPR015797">
    <property type="entry name" value="NUDIX_hydrolase-like_dom_sf"/>
</dbReference>
<dbReference type="CDD" id="cd03426">
    <property type="entry name" value="NUDIX_CoAse_Nudt7"/>
    <property type="match status" value="1"/>
</dbReference>